<protein>
    <submittedName>
        <fullName evidence="3">Uncharacterized protein</fullName>
    </submittedName>
</protein>
<proteinExistence type="predicted"/>
<feature type="chain" id="PRO_5041990755" evidence="2">
    <location>
        <begin position="23"/>
        <end position="489"/>
    </location>
</feature>
<dbReference type="AlphaFoldDB" id="A0AAD3D9H0"/>
<reference evidence="3 4" key="1">
    <citation type="journal article" date="2021" name="Sci. Rep.">
        <title>The genome of the diatom Chaetoceros tenuissimus carries an ancient integrated fragment of an extant virus.</title>
        <authorList>
            <person name="Hongo Y."/>
            <person name="Kimura K."/>
            <person name="Takaki Y."/>
            <person name="Yoshida Y."/>
            <person name="Baba S."/>
            <person name="Kobayashi G."/>
            <person name="Nagasaki K."/>
            <person name="Hano T."/>
            <person name="Tomaru Y."/>
        </authorList>
    </citation>
    <scope>NUCLEOTIDE SEQUENCE [LARGE SCALE GENOMIC DNA]</scope>
    <source>
        <strain evidence="3 4">NIES-3715</strain>
    </source>
</reference>
<dbReference type="EMBL" id="BLLK01000069">
    <property type="protein sequence ID" value="GFH60223.1"/>
    <property type="molecule type" value="Genomic_DNA"/>
</dbReference>
<sequence>MTIAKLQFVSIVAFAALYAVAAKTNEGICGSVSSTSSIEERSEVCAGADQNGVQIYKLCPKLCAGLVDEEDDDYEYDMDEDNDDDENDLSSSFSSLQSRRGVVGNIFSHAEIRSSTTTLSSTPVVSRTQISSLEIGDCLDDPFYEYIIRNGKSKKCKWLTSAKSDRKNERRKNIYCEYANVKGGCMKTCGTCDSCENKGGYRFKLEFGSEKKVSCGWIDLRGESSSKTRKRREKHCLKKDGVTAKKGTGTKCIKSCGFCRNTSVTAVPSISLVPSVMPSSQPSIEPSIQPSQSSEAPSLNPSVSASPSSSSLSPSISSLPSSNPTECEDGAWSVEKENSEGVYTLNCSNIIADVCDLENWGQTRDANGRTASEQCCTCGGSKHVSSEPSLYPSSEPSAKPSQCIDWRYGTSPNPADNRDWEVTQDDVQLTCAIIEAQLKNFPCSAIDAVDGECSALQACCICGGGVHTLEYGNGYFCDDGYNPGEGPHN</sequence>
<feature type="region of interest" description="Disordered" evidence="1">
    <location>
        <begin position="275"/>
        <end position="331"/>
    </location>
</feature>
<feature type="signal peptide" evidence="2">
    <location>
        <begin position="1"/>
        <end position="22"/>
    </location>
</feature>
<gene>
    <name evidence="3" type="ORF">CTEN210_16699</name>
</gene>
<feature type="region of interest" description="Disordered" evidence="1">
    <location>
        <begin position="74"/>
        <end position="96"/>
    </location>
</feature>
<evidence type="ECO:0000256" key="1">
    <source>
        <dbReference type="SAM" id="MobiDB-lite"/>
    </source>
</evidence>
<keyword evidence="2" id="KW-0732">Signal</keyword>
<evidence type="ECO:0000313" key="3">
    <source>
        <dbReference type="EMBL" id="GFH60223.1"/>
    </source>
</evidence>
<evidence type="ECO:0000256" key="2">
    <source>
        <dbReference type="SAM" id="SignalP"/>
    </source>
</evidence>
<evidence type="ECO:0000313" key="4">
    <source>
        <dbReference type="Proteomes" id="UP001054902"/>
    </source>
</evidence>
<name>A0AAD3D9H0_9STRA</name>
<accession>A0AAD3D9H0</accession>
<dbReference type="Proteomes" id="UP001054902">
    <property type="component" value="Unassembled WGS sequence"/>
</dbReference>
<feature type="compositionally biased region" description="Acidic residues" evidence="1">
    <location>
        <begin position="74"/>
        <end position="88"/>
    </location>
</feature>
<feature type="compositionally biased region" description="Low complexity" evidence="1">
    <location>
        <begin position="278"/>
        <end position="324"/>
    </location>
</feature>
<organism evidence="3 4">
    <name type="scientific">Chaetoceros tenuissimus</name>
    <dbReference type="NCBI Taxonomy" id="426638"/>
    <lineage>
        <taxon>Eukaryota</taxon>
        <taxon>Sar</taxon>
        <taxon>Stramenopiles</taxon>
        <taxon>Ochrophyta</taxon>
        <taxon>Bacillariophyta</taxon>
        <taxon>Coscinodiscophyceae</taxon>
        <taxon>Chaetocerotophycidae</taxon>
        <taxon>Chaetocerotales</taxon>
        <taxon>Chaetocerotaceae</taxon>
        <taxon>Chaetoceros</taxon>
    </lineage>
</organism>
<comment type="caution">
    <text evidence="3">The sequence shown here is derived from an EMBL/GenBank/DDBJ whole genome shotgun (WGS) entry which is preliminary data.</text>
</comment>
<keyword evidence="4" id="KW-1185">Reference proteome</keyword>